<accession>A0A916XDI1</accession>
<dbReference type="RefSeq" id="WP_188564570.1">
    <property type="nucleotide sequence ID" value="NZ_BMED01000001.1"/>
</dbReference>
<evidence type="ECO:0000256" key="1">
    <source>
        <dbReference type="SAM" id="SignalP"/>
    </source>
</evidence>
<evidence type="ECO:0008006" key="4">
    <source>
        <dbReference type="Google" id="ProtNLM"/>
    </source>
</evidence>
<feature type="signal peptide" evidence="1">
    <location>
        <begin position="1"/>
        <end position="20"/>
    </location>
</feature>
<protein>
    <recommendedName>
        <fullName evidence="4">DUF1330 domain-containing protein</fullName>
    </recommendedName>
</protein>
<proteinExistence type="predicted"/>
<evidence type="ECO:0000313" key="2">
    <source>
        <dbReference type="EMBL" id="GGC62623.1"/>
    </source>
</evidence>
<dbReference type="AlphaFoldDB" id="A0A916XDI1"/>
<dbReference type="Proteomes" id="UP000637423">
    <property type="component" value="Unassembled WGS sequence"/>
</dbReference>
<feature type="chain" id="PRO_5037800874" description="DUF1330 domain-containing protein" evidence="1">
    <location>
        <begin position="21"/>
        <end position="143"/>
    </location>
</feature>
<reference evidence="2" key="2">
    <citation type="submission" date="2020-09" db="EMBL/GenBank/DDBJ databases">
        <authorList>
            <person name="Sun Q."/>
            <person name="Zhou Y."/>
        </authorList>
    </citation>
    <scope>NUCLEOTIDE SEQUENCE</scope>
    <source>
        <strain evidence="2">CGMCC 1.10998</strain>
    </source>
</reference>
<evidence type="ECO:0000313" key="3">
    <source>
        <dbReference type="Proteomes" id="UP000637423"/>
    </source>
</evidence>
<keyword evidence="3" id="KW-1185">Reference proteome</keyword>
<name>A0A916XDI1_9BURK</name>
<comment type="caution">
    <text evidence="2">The sequence shown here is derived from an EMBL/GenBank/DDBJ whole genome shotgun (WGS) entry which is preliminary data.</text>
</comment>
<sequence length="143" mass="16284">MKSTMLLLAAMFAFCNIAHADDVKYYKDGPVSEVTYVKTKLGHFDDYVKFLDLKYKKEMEAYKKAGLILSYNVFGASPRKPSDPDLILVVTYPNMATLDKSEQFESISKQVSGSTGQQNKETIDRNEWRDILGSELVRELILK</sequence>
<keyword evidence="1" id="KW-0732">Signal</keyword>
<dbReference type="EMBL" id="BMED01000001">
    <property type="protein sequence ID" value="GGC62623.1"/>
    <property type="molecule type" value="Genomic_DNA"/>
</dbReference>
<organism evidence="2 3">
    <name type="scientific">Undibacterium terreum</name>
    <dbReference type="NCBI Taxonomy" id="1224302"/>
    <lineage>
        <taxon>Bacteria</taxon>
        <taxon>Pseudomonadati</taxon>
        <taxon>Pseudomonadota</taxon>
        <taxon>Betaproteobacteria</taxon>
        <taxon>Burkholderiales</taxon>
        <taxon>Oxalobacteraceae</taxon>
        <taxon>Undibacterium</taxon>
    </lineage>
</organism>
<reference evidence="2" key="1">
    <citation type="journal article" date="2014" name="Int. J. Syst. Evol. Microbiol.">
        <title>Complete genome sequence of Corynebacterium casei LMG S-19264T (=DSM 44701T), isolated from a smear-ripened cheese.</title>
        <authorList>
            <consortium name="US DOE Joint Genome Institute (JGI-PGF)"/>
            <person name="Walter F."/>
            <person name="Albersmeier A."/>
            <person name="Kalinowski J."/>
            <person name="Ruckert C."/>
        </authorList>
    </citation>
    <scope>NUCLEOTIDE SEQUENCE</scope>
    <source>
        <strain evidence="2">CGMCC 1.10998</strain>
    </source>
</reference>
<gene>
    <name evidence="2" type="ORF">GCM10011396_06970</name>
</gene>